<keyword evidence="3" id="KW-1185">Reference proteome</keyword>
<dbReference type="Gene3D" id="3.30.310.70">
    <property type="entry name" value="TT1751-like domain"/>
    <property type="match status" value="1"/>
</dbReference>
<gene>
    <name evidence="2" type="ORF">H0264_25055</name>
</gene>
<dbReference type="SUPFAM" id="SSF55136">
    <property type="entry name" value="Probable bacterial effector-binding domain"/>
    <property type="match status" value="1"/>
</dbReference>
<feature type="domain" description="DUF302" evidence="1">
    <location>
        <begin position="158"/>
        <end position="220"/>
    </location>
</feature>
<dbReference type="Gene3D" id="3.20.80.10">
    <property type="entry name" value="Regulatory factor, effector binding domain"/>
    <property type="match status" value="1"/>
</dbReference>
<evidence type="ECO:0000313" key="3">
    <source>
        <dbReference type="Proteomes" id="UP000515512"/>
    </source>
</evidence>
<sequence length="258" mass="27732">MARLSEAAEYAGLTANGAPTITFHRELPSEEAIVVDFGLPVEPAPNLGPRSGAEIVIQPPRLVARTCHRGSYRRLDAAYRALREWVHDTGCRPIGPPTEAYLIGPDEVSDPRQLITEIRIPIAPAPAVSAHLDTTFAEAVTRTVEALRQQGFGVLTEVDMQATLREKAGEHIEDYLILGVCHPALAARALAADRQAGLLLPCHVVIRADDTGVLVEAADPEVLAHALYQPDLDPVAAETHRLLVAALTDLRHPTTAAS</sequence>
<reference evidence="2 3" key="1">
    <citation type="submission" date="2020-07" db="EMBL/GenBank/DDBJ databases">
        <authorList>
            <person name="Zhuang K."/>
            <person name="Ran Y."/>
        </authorList>
    </citation>
    <scope>NUCLEOTIDE SEQUENCE [LARGE SCALE GENOMIC DNA]</scope>
    <source>
        <strain evidence="2 3">WCH-YHL-001</strain>
    </source>
</reference>
<dbReference type="KEGG" id="nhu:H0264_25055"/>
<name>A0A7D6VEG4_9NOCA</name>
<dbReference type="InterPro" id="IPR011256">
    <property type="entry name" value="Reg_factor_effector_dom_sf"/>
</dbReference>
<accession>A0A7D6VEG4</accession>
<dbReference type="AlphaFoldDB" id="A0A7D6VEG4"/>
<proteinExistence type="predicted"/>
<dbReference type="InterPro" id="IPR035923">
    <property type="entry name" value="TT1751-like_sf"/>
</dbReference>
<evidence type="ECO:0000259" key="1">
    <source>
        <dbReference type="Pfam" id="PF03625"/>
    </source>
</evidence>
<dbReference type="PANTHER" id="PTHR38342:SF1">
    <property type="entry name" value="SLR5037 PROTEIN"/>
    <property type="match status" value="1"/>
</dbReference>
<organism evidence="2 3">
    <name type="scientific">Nocardia huaxiensis</name>
    <dbReference type="NCBI Taxonomy" id="2755382"/>
    <lineage>
        <taxon>Bacteria</taxon>
        <taxon>Bacillati</taxon>
        <taxon>Actinomycetota</taxon>
        <taxon>Actinomycetes</taxon>
        <taxon>Mycobacteriales</taxon>
        <taxon>Nocardiaceae</taxon>
        <taxon>Nocardia</taxon>
    </lineage>
</organism>
<dbReference type="Pfam" id="PF03625">
    <property type="entry name" value="DUF302"/>
    <property type="match status" value="1"/>
</dbReference>
<evidence type="ECO:0000313" key="2">
    <source>
        <dbReference type="EMBL" id="QLY34661.1"/>
    </source>
</evidence>
<dbReference type="SUPFAM" id="SSF103247">
    <property type="entry name" value="TT1751-like"/>
    <property type="match status" value="1"/>
</dbReference>
<dbReference type="EMBL" id="CP059399">
    <property type="protein sequence ID" value="QLY34661.1"/>
    <property type="molecule type" value="Genomic_DNA"/>
</dbReference>
<dbReference type="InterPro" id="IPR005180">
    <property type="entry name" value="DUF302"/>
</dbReference>
<dbReference type="Proteomes" id="UP000515512">
    <property type="component" value="Chromosome"/>
</dbReference>
<dbReference type="PANTHER" id="PTHR38342">
    <property type="entry name" value="SLR5037 PROTEIN"/>
    <property type="match status" value="1"/>
</dbReference>
<dbReference type="CDD" id="cd14797">
    <property type="entry name" value="DUF302"/>
    <property type="match status" value="1"/>
</dbReference>
<protein>
    <submittedName>
        <fullName evidence="2">DUF302 domain-containing protein</fullName>
    </submittedName>
</protein>